<name>A0AAD5TN06_9FUNG</name>
<gene>
    <name evidence="1" type="ORF">HDU87_001130</name>
</gene>
<keyword evidence="2" id="KW-1185">Reference proteome</keyword>
<dbReference type="Proteomes" id="UP001212152">
    <property type="component" value="Unassembled WGS sequence"/>
</dbReference>
<dbReference type="EMBL" id="JADGJQ010000012">
    <property type="protein sequence ID" value="KAJ3181520.1"/>
    <property type="molecule type" value="Genomic_DNA"/>
</dbReference>
<proteinExistence type="predicted"/>
<evidence type="ECO:0000313" key="2">
    <source>
        <dbReference type="Proteomes" id="UP001212152"/>
    </source>
</evidence>
<protein>
    <submittedName>
        <fullName evidence="1">Uncharacterized protein</fullName>
    </submittedName>
</protein>
<comment type="caution">
    <text evidence="1">The sequence shown here is derived from an EMBL/GenBank/DDBJ whole genome shotgun (WGS) entry which is preliminary data.</text>
</comment>
<organism evidence="1 2">
    <name type="scientific">Geranomyces variabilis</name>
    <dbReference type="NCBI Taxonomy" id="109894"/>
    <lineage>
        <taxon>Eukaryota</taxon>
        <taxon>Fungi</taxon>
        <taxon>Fungi incertae sedis</taxon>
        <taxon>Chytridiomycota</taxon>
        <taxon>Chytridiomycota incertae sedis</taxon>
        <taxon>Chytridiomycetes</taxon>
        <taxon>Spizellomycetales</taxon>
        <taxon>Powellomycetaceae</taxon>
        <taxon>Geranomyces</taxon>
    </lineage>
</organism>
<sequence length="454" mass="50767">MRTSVIPGHRKLQAFLRDEYRQHARKHDGRYDQNGVDSQAARDALHYPYDEDADWIAFWVKKRDSAASALQGEKRKRHGAAWVDVGASEVVADVQETPQKKKRLDVVTPLKQLTFIPARLNPGDYESASSASETDAGDDLESSVAELLRASLKSLEAVEAPTLLGGVNVHDVLRTLQCRILNGHVVLPQTDLMRSPALYLATRSCLLIDENMADVYRNVMTEAQYCAIQEACSSWRLSKGVVSHPIMANASLFAQAKKSGDPFRCAMRSKHCTPTNIVQAHVMESLYPEVNDVEPAQTSEATFTAKYIWPLAQLLKQDDTLLELDVKMFKGALRPDVLVSCTKKSVKQVICQMEIKTKWAPEAERQKETARVIEKVMGSFRDEVARCYAHVDVPKLAVTIQDTEGRAYHVLCFRQLFVAFYAGPVLVLTKTPRAHDAQKKFKKVLAQWSGLGVS</sequence>
<reference evidence="1" key="1">
    <citation type="submission" date="2020-05" db="EMBL/GenBank/DDBJ databases">
        <title>Phylogenomic resolution of chytrid fungi.</title>
        <authorList>
            <person name="Stajich J.E."/>
            <person name="Amses K."/>
            <person name="Simmons R."/>
            <person name="Seto K."/>
            <person name="Myers J."/>
            <person name="Bonds A."/>
            <person name="Quandt C.A."/>
            <person name="Barry K."/>
            <person name="Liu P."/>
            <person name="Grigoriev I."/>
            <person name="Longcore J.E."/>
            <person name="James T.Y."/>
        </authorList>
    </citation>
    <scope>NUCLEOTIDE SEQUENCE</scope>
    <source>
        <strain evidence="1">JEL0379</strain>
    </source>
</reference>
<accession>A0AAD5TN06</accession>
<dbReference type="AlphaFoldDB" id="A0AAD5TN06"/>
<evidence type="ECO:0000313" key="1">
    <source>
        <dbReference type="EMBL" id="KAJ3181520.1"/>
    </source>
</evidence>